<dbReference type="RefSeq" id="WP_289606526.1">
    <property type="nucleotide sequence ID" value="NZ_JAUDCG010000001.1"/>
</dbReference>
<protein>
    <submittedName>
        <fullName evidence="4">ANTAR domain-containing protein</fullName>
    </submittedName>
</protein>
<evidence type="ECO:0000313" key="4">
    <source>
        <dbReference type="EMBL" id="MDM8156049.1"/>
    </source>
</evidence>
<keyword evidence="5" id="KW-1185">Reference proteome</keyword>
<evidence type="ECO:0000259" key="2">
    <source>
        <dbReference type="PROSITE" id="PS50110"/>
    </source>
</evidence>
<dbReference type="SMART" id="SM01012">
    <property type="entry name" value="ANTAR"/>
    <property type="match status" value="1"/>
</dbReference>
<dbReference type="Pfam" id="PF00072">
    <property type="entry name" value="Response_reg"/>
    <property type="match status" value="1"/>
</dbReference>
<dbReference type="PROSITE" id="PS50110">
    <property type="entry name" value="RESPONSE_REGULATORY"/>
    <property type="match status" value="1"/>
</dbReference>
<dbReference type="Gene3D" id="1.10.10.10">
    <property type="entry name" value="Winged helix-like DNA-binding domain superfamily/Winged helix DNA-binding domain"/>
    <property type="match status" value="1"/>
</dbReference>
<dbReference type="EMBL" id="JAUDCG010000001">
    <property type="protein sequence ID" value="MDM8156049.1"/>
    <property type="molecule type" value="Genomic_DNA"/>
</dbReference>
<name>A0ABT7U8U6_9FIRM</name>
<keyword evidence="1" id="KW-0597">Phosphoprotein</keyword>
<dbReference type="Gene3D" id="3.40.50.2300">
    <property type="match status" value="1"/>
</dbReference>
<reference evidence="5" key="1">
    <citation type="submission" date="2023-06" db="EMBL/GenBank/DDBJ databases">
        <title>Identification and characterization of horizontal gene transfer across gut microbiota members of farm animals based on homology search.</title>
        <authorList>
            <person name="Zeman M."/>
            <person name="Kubasova T."/>
            <person name="Jahodarova E."/>
            <person name="Nykrynova M."/>
            <person name="Rychlik I."/>
        </authorList>
    </citation>
    <scope>NUCLEOTIDE SEQUENCE [LARGE SCALE GENOMIC DNA]</scope>
    <source>
        <strain evidence="5">ET39</strain>
    </source>
</reference>
<proteinExistence type="predicted"/>
<gene>
    <name evidence="4" type="ORF">QUV96_00170</name>
</gene>
<comment type="caution">
    <text evidence="4">The sequence shown here is derived from an EMBL/GenBank/DDBJ whole genome shotgun (WGS) entry which is preliminary data.</text>
</comment>
<dbReference type="InterPro" id="IPR036388">
    <property type="entry name" value="WH-like_DNA-bd_sf"/>
</dbReference>
<dbReference type="InterPro" id="IPR005561">
    <property type="entry name" value="ANTAR"/>
</dbReference>
<dbReference type="InterPro" id="IPR001789">
    <property type="entry name" value="Sig_transdc_resp-reg_receiver"/>
</dbReference>
<dbReference type="PROSITE" id="PS50921">
    <property type="entry name" value="ANTAR"/>
    <property type="match status" value="1"/>
</dbReference>
<dbReference type="PIRSF" id="PIRSF036382">
    <property type="entry name" value="RR_antiterm"/>
    <property type="match status" value="1"/>
</dbReference>
<dbReference type="Proteomes" id="UP001529340">
    <property type="component" value="Unassembled WGS sequence"/>
</dbReference>
<dbReference type="Pfam" id="PF03861">
    <property type="entry name" value="ANTAR"/>
    <property type="match status" value="1"/>
</dbReference>
<evidence type="ECO:0000256" key="1">
    <source>
        <dbReference type="PROSITE-ProRule" id="PRU00169"/>
    </source>
</evidence>
<feature type="domain" description="Response regulatory" evidence="2">
    <location>
        <begin position="5"/>
        <end position="119"/>
    </location>
</feature>
<dbReference type="SUPFAM" id="SSF52172">
    <property type="entry name" value="CheY-like"/>
    <property type="match status" value="1"/>
</dbReference>
<feature type="modified residue" description="4-aspartylphosphate" evidence="1">
    <location>
        <position position="55"/>
    </location>
</feature>
<reference evidence="4 5" key="2">
    <citation type="submission" date="2023-06" db="EMBL/GenBank/DDBJ databases">
        <title>Identification and characterization of horizontal gene transfer across gut microbiota members of farm animals based on homology search.</title>
        <authorList>
            <person name="Schwarzerova J."/>
            <person name="Nykrynova M."/>
            <person name="Jureckova K."/>
            <person name="Cejkova D."/>
            <person name="Rychlik I."/>
        </authorList>
    </citation>
    <scope>NUCLEOTIDE SEQUENCE [LARGE SCALE GENOMIC DNA]</scope>
    <source>
        <strain evidence="4 5">ET39</strain>
    </source>
</reference>
<sequence length="195" mass="22275">MSAFCILVLSKSEQPTQILRELLPHDTYGSILFSSSIAQARRQLLARRVDLLIIDTPLKEESGIRFANEIAQRSSPGLLVLMNASLYHQLAARMEDAGIPVLAKPISRQALYQSVRLLCTLQQRIRRFEQETLVLQDKMQEIQTINQAKWLLVERYGYSEEQAHRHLLKQAMDRCVTKYAIAQQIVNKDKQGGSL</sequence>
<dbReference type="InterPro" id="IPR008327">
    <property type="entry name" value="Sig_transdc_resp-reg_antiterm"/>
</dbReference>
<evidence type="ECO:0000313" key="5">
    <source>
        <dbReference type="Proteomes" id="UP001529340"/>
    </source>
</evidence>
<dbReference type="InterPro" id="IPR011006">
    <property type="entry name" value="CheY-like_superfamily"/>
</dbReference>
<evidence type="ECO:0000259" key="3">
    <source>
        <dbReference type="PROSITE" id="PS50921"/>
    </source>
</evidence>
<organism evidence="4 5">
    <name type="scientific">Amedibacillus dolichus</name>
    <dbReference type="NCBI Taxonomy" id="31971"/>
    <lineage>
        <taxon>Bacteria</taxon>
        <taxon>Bacillati</taxon>
        <taxon>Bacillota</taxon>
        <taxon>Erysipelotrichia</taxon>
        <taxon>Erysipelotrichales</taxon>
        <taxon>Erysipelotrichaceae</taxon>
        <taxon>Amedibacillus</taxon>
    </lineage>
</organism>
<accession>A0ABT7U8U6</accession>
<feature type="domain" description="ANTAR" evidence="3">
    <location>
        <begin position="125"/>
        <end position="186"/>
    </location>
</feature>